<evidence type="ECO:0000256" key="4">
    <source>
        <dbReference type="ARBA" id="ARBA00022989"/>
    </source>
</evidence>
<keyword evidence="2" id="KW-1003">Cell membrane</keyword>
<proteinExistence type="predicted"/>
<feature type="transmembrane region" description="Helical" evidence="6">
    <location>
        <begin position="703"/>
        <end position="726"/>
    </location>
</feature>
<feature type="domain" description="ABC3 transporter permease C-terminal" evidence="7">
    <location>
        <begin position="708"/>
        <end position="822"/>
    </location>
</feature>
<evidence type="ECO:0000256" key="2">
    <source>
        <dbReference type="ARBA" id="ARBA00022475"/>
    </source>
</evidence>
<feature type="transmembrane region" description="Helical" evidence="6">
    <location>
        <begin position="386"/>
        <end position="406"/>
    </location>
</feature>
<keyword evidence="10" id="KW-1185">Reference proteome</keyword>
<evidence type="ECO:0000256" key="6">
    <source>
        <dbReference type="SAM" id="Phobius"/>
    </source>
</evidence>
<keyword evidence="5 6" id="KW-0472">Membrane</keyword>
<organism evidence="9 10">
    <name type="scientific">Subsaximicrobium wynnwilliamsii</name>
    <dbReference type="NCBI Taxonomy" id="291179"/>
    <lineage>
        <taxon>Bacteria</taxon>
        <taxon>Pseudomonadati</taxon>
        <taxon>Bacteroidota</taxon>
        <taxon>Flavobacteriia</taxon>
        <taxon>Flavobacteriales</taxon>
        <taxon>Flavobacteriaceae</taxon>
        <taxon>Subsaximicrobium</taxon>
    </lineage>
</organism>
<dbReference type="Pfam" id="PF12704">
    <property type="entry name" value="MacB_PCD"/>
    <property type="match status" value="1"/>
</dbReference>
<accession>A0A5C6ZJ10</accession>
<feature type="transmembrane region" description="Helical" evidence="6">
    <location>
        <begin position="412"/>
        <end position="441"/>
    </location>
</feature>
<dbReference type="Proteomes" id="UP000321578">
    <property type="component" value="Unassembled WGS sequence"/>
</dbReference>
<dbReference type="InterPro" id="IPR038766">
    <property type="entry name" value="Membrane_comp_ABC_pdt"/>
</dbReference>
<evidence type="ECO:0000256" key="1">
    <source>
        <dbReference type="ARBA" id="ARBA00004651"/>
    </source>
</evidence>
<feature type="transmembrane region" description="Helical" evidence="6">
    <location>
        <begin position="758"/>
        <end position="783"/>
    </location>
</feature>
<feature type="transmembrane region" description="Helical" evidence="6">
    <location>
        <begin position="292"/>
        <end position="321"/>
    </location>
</feature>
<dbReference type="PANTHER" id="PTHR30287:SF1">
    <property type="entry name" value="INNER MEMBRANE PROTEIN"/>
    <property type="match status" value="1"/>
</dbReference>
<dbReference type="InterPro" id="IPR003838">
    <property type="entry name" value="ABC3_permease_C"/>
</dbReference>
<evidence type="ECO:0000313" key="9">
    <source>
        <dbReference type="EMBL" id="TXD89012.1"/>
    </source>
</evidence>
<sequence length="831" mass="90773">MAWRDAKASRVRLLLFMASIILGIAAVVSIQLFSSNLKDNIKLQSKALMGADYIIDSRQLPTARAQAIIDSLQPDASEVNFVSMVAFPKNGGTKLVKVRALKGDFPFYGSIDTEPASAAANYQDSGGALVDATLLLQFNIKPGDSIKVGELTLSIAGALKAIPGSTAISTSVAPPVIIPNRFVDGTELLQFGSRKEYQYFYKASDSLNLSKFEQNIGPQLEAENSDLDTHTSTSAQLGSRYDNVGKFLNLAAFIALLLGCIGIASSVHIYIKEKLRAVAVLKCMGASRKQSFLIFLIQIAGIGLAGGLIGSLIGVALQTVFPYILEEFLPFAVEITISAQPILMGVFLGLFMSVLFALLPLLRTWYVSPLDVLRVDEQASQGPKKARIIVFAAILIFLFLFSFWLLKNAVYALGFVVATLITFAILAGISIGFMTLIKTYFPKRWGFTTRQSLLNLFRPNNQTVVLVVAIGLGTFLISTLYFTKDILLAKTEVEQSAENANMIILDVQTDQRAAVEQGLNARNLPVLDNIPLVTMRMHKIKAQLVNNIRQDSTSEIRGWILNHEFRTTYRDTLIDSEAIIAGEWVSELKTGKPVVISISDNLAEDAKVGVGDAIVFNVQGVLMETTIGSIRKVDWGQLQLNFSIVFPKGVLEQAPQFNVITTSVPDEAASAEIQRDLVAQFPNVSVLDLRQVYTILEDILDKIAWIINFMAFFSILTGIIVLIGSVRTSKYQRIKESVLLRTLGAKNTQILKISALEYVFLGLLGSLVGILLALLSSLGLALLVFKEPFVPSLIPFLVFLPGITLLVLAIGLSNIQTVLRSSPLEVLRREG</sequence>
<evidence type="ECO:0000256" key="5">
    <source>
        <dbReference type="ARBA" id="ARBA00023136"/>
    </source>
</evidence>
<reference evidence="9 10" key="1">
    <citation type="submission" date="2019-08" db="EMBL/GenBank/DDBJ databases">
        <title>Genomes of Subsaximicrobium wynnwilliamsii strains.</title>
        <authorList>
            <person name="Bowman J.P."/>
        </authorList>
    </citation>
    <scope>NUCLEOTIDE SEQUENCE [LARGE SCALE GENOMIC DNA]</scope>
    <source>
        <strain evidence="9 10">2-80-2</strain>
    </source>
</reference>
<keyword evidence="4 6" id="KW-1133">Transmembrane helix</keyword>
<dbReference type="RefSeq" id="WP_147086637.1">
    <property type="nucleotide sequence ID" value="NZ_VORM01000005.1"/>
</dbReference>
<evidence type="ECO:0000313" key="10">
    <source>
        <dbReference type="Proteomes" id="UP000321578"/>
    </source>
</evidence>
<dbReference type="GO" id="GO:0005886">
    <property type="term" value="C:plasma membrane"/>
    <property type="evidence" value="ECO:0007669"/>
    <property type="project" value="UniProtKB-SubCell"/>
</dbReference>
<feature type="transmembrane region" description="Helical" evidence="6">
    <location>
        <begin position="462"/>
        <end position="482"/>
    </location>
</feature>
<evidence type="ECO:0000259" key="7">
    <source>
        <dbReference type="Pfam" id="PF02687"/>
    </source>
</evidence>
<dbReference type="Pfam" id="PF02687">
    <property type="entry name" value="FtsX"/>
    <property type="match status" value="2"/>
</dbReference>
<dbReference type="PANTHER" id="PTHR30287">
    <property type="entry name" value="MEMBRANE COMPONENT OF PREDICTED ABC SUPERFAMILY METABOLITE UPTAKE TRANSPORTER"/>
    <property type="match status" value="1"/>
</dbReference>
<comment type="subcellular location">
    <subcellularLocation>
        <location evidence="1">Cell membrane</location>
        <topology evidence="1">Multi-pass membrane protein</topology>
    </subcellularLocation>
</comment>
<dbReference type="EMBL" id="VORO01000010">
    <property type="protein sequence ID" value="TXD89012.1"/>
    <property type="molecule type" value="Genomic_DNA"/>
</dbReference>
<feature type="transmembrane region" description="Helical" evidence="6">
    <location>
        <begin position="247"/>
        <end position="271"/>
    </location>
</feature>
<comment type="caution">
    <text evidence="9">The sequence shown here is derived from an EMBL/GenBank/DDBJ whole genome shotgun (WGS) entry which is preliminary data.</text>
</comment>
<feature type="domain" description="ABC3 transporter permease C-terminal" evidence="7">
    <location>
        <begin position="250"/>
        <end position="364"/>
    </location>
</feature>
<evidence type="ECO:0000259" key="8">
    <source>
        <dbReference type="Pfam" id="PF12704"/>
    </source>
</evidence>
<feature type="transmembrane region" description="Helical" evidence="6">
    <location>
        <begin position="12"/>
        <end position="33"/>
    </location>
</feature>
<dbReference type="InterPro" id="IPR025857">
    <property type="entry name" value="MacB_PCD"/>
</dbReference>
<name>A0A5C6ZJ10_9FLAO</name>
<keyword evidence="3 6" id="KW-0812">Transmembrane</keyword>
<feature type="domain" description="MacB-like periplasmic core" evidence="8">
    <location>
        <begin position="14"/>
        <end position="215"/>
    </location>
</feature>
<dbReference type="OrthoDB" id="9775544at2"/>
<feature type="transmembrane region" description="Helical" evidence="6">
    <location>
        <begin position="789"/>
        <end position="812"/>
    </location>
</feature>
<evidence type="ECO:0000256" key="3">
    <source>
        <dbReference type="ARBA" id="ARBA00022692"/>
    </source>
</evidence>
<dbReference type="AlphaFoldDB" id="A0A5C6ZJ10"/>
<gene>
    <name evidence="9" type="ORF">ESY86_10695</name>
</gene>
<feature type="transmembrane region" description="Helical" evidence="6">
    <location>
        <begin position="341"/>
        <end position="365"/>
    </location>
</feature>
<protein>
    <submittedName>
        <fullName evidence="9">FtsX-like permease family protein</fullName>
    </submittedName>
</protein>